<evidence type="ECO:0000256" key="3">
    <source>
        <dbReference type="ARBA" id="ARBA00022771"/>
    </source>
</evidence>
<organism evidence="10 11">
    <name type="scientific">Anopheles farauti</name>
    <dbReference type="NCBI Taxonomy" id="69004"/>
    <lineage>
        <taxon>Eukaryota</taxon>
        <taxon>Metazoa</taxon>
        <taxon>Ecdysozoa</taxon>
        <taxon>Arthropoda</taxon>
        <taxon>Hexapoda</taxon>
        <taxon>Insecta</taxon>
        <taxon>Pterygota</taxon>
        <taxon>Neoptera</taxon>
        <taxon>Endopterygota</taxon>
        <taxon>Diptera</taxon>
        <taxon>Nematocera</taxon>
        <taxon>Culicoidea</taxon>
        <taxon>Culicidae</taxon>
        <taxon>Anophelinae</taxon>
        <taxon>Anopheles</taxon>
    </lineage>
</organism>
<dbReference type="FunFam" id="3.30.160.60:FF:000110">
    <property type="entry name" value="Zinc finger protein-like"/>
    <property type="match status" value="1"/>
</dbReference>
<keyword evidence="3 5" id="KW-0863">Zinc-finger</keyword>
<dbReference type="Proteomes" id="UP000075886">
    <property type="component" value="Unassembled WGS sequence"/>
</dbReference>
<evidence type="ECO:0000256" key="5">
    <source>
        <dbReference type="PROSITE-ProRule" id="PRU00042"/>
    </source>
</evidence>
<feature type="domain" description="C2H2-type" evidence="8">
    <location>
        <begin position="370"/>
        <end position="397"/>
    </location>
</feature>
<reference evidence="11" key="1">
    <citation type="submission" date="2014-01" db="EMBL/GenBank/DDBJ databases">
        <title>The Genome Sequence of Anopheles farauti FAR1 (V2).</title>
        <authorList>
            <consortium name="The Broad Institute Genomics Platform"/>
            <person name="Neafsey D.E."/>
            <person name="Besansky N."/>
            <person name="Howell P."/>
            <person name="Walton C."/>
            <person name="Young S.K."/>
            <person name="Zeng Q."/>
            <person name="Gargeya S."/>
            <person name="Fitzgerald M."/>
            <person name="Haas B."/>
            <person name="Abouelleil A."/>
            <person name="Allen A.W."/>
            <person name="Alvarado L."/>
            <person name="Arachchi H.M."/>
            <person name="Berlin A.M."/>
            <person name="Chapman S.B."/>
            <person name="Gainer-Dewar J."/>
            <person name="Goldberg J."/>
            <person name="Griggs A."/>
            <person name="Gujja S."/>
            <person name="Hansen M."/>
            <person name="Howarth C."/>
            <person name="Imamovic A."/>
            <person name="Ireland A."/>
            <person name="Larimer J."/>
            <person name="McCowan C."/>
            <person name="Murphy C."/>
            <person name="Pearson M."/>
            <person name="Poon T.W."/>
            <person name="Priest M."/>
            <person name="Roberts A."/>
            <person name="Saif S."/>
            <person name="Shea T."/>
            <person name="Sisk P."/>
            <person name="Sykes S."/>
            <person name="Wortman J."/>
            <person name="Nusbaum C."/>
            <person name="Birren B."/>
        </authorList>
    </citation>
    <scope>NUCLEOTIDE SEQUENCE [LARGE SCALE GENOMIC DNA]</scope>
    <source>
        <strain evidence="11">FAR1</strain>
    </source>
</reference>
<feature type="binding site" evidence="6">
    <location>
        <position position="62"/>
    </location>
    <ligand>
        <name>Zn(2+)</name>
        <dbReference type="ChEBI" id="CHEBI:29105"/>
    </ligand>
</feature>
<dbReference type="FunFam" id="3.30.160.60:FF:000180">
    <property type="entry name" value="Zinc finger protein 689"/>
    <property type="match status" value="1"/>
</dbReference>
<dbReference type="GO" id="GO:1990837">
    <property type="term" value="F:sequence-specific double-stranded DNA binding"/>
    <property type="evidence" value="ECO:0007669"/>
    <property type="project" value="UniProtKB-ARBA"/>
</dbReference>
<feature type="region of interest" description="Disordered" evidence="7">
    <location>
        <begin position="318"/>
        <end position="337"/>
    </location>
</feature>
<dbReference type="Pfam" id="PF07776">
    <property type="entry name" value="zf-AD"/>
    <property type="match status" value="1"/>
</dbReference>
<dbReference type="EnsemblMetazoa" id="AFAF011810-RA">
    <property type="protein sequence ID" value="AFAF011810-PA"/>
    <property type="gene ID" value="AFAF011810"/>
</dbReference>
<feature type="domain" description="C2H2-type" evidence="8">
    <location>
        <begin position="454"/>
        <end position="481"/>
    </location>
</feature>
<keyword evidence="1 6" id="KW-0479">Metal-binding</keyword>
<evidence type="ECO:0000259" key="9">
    <source>
        <dbReference type="PROSITE" id="PS51915"/>
    </source>
</evidence>
<feature type="domain" description="C2H2-type" evidence="8">
    <location>
        <begin position="426"/>
        <end position="453"/>
    </location>
</feature>
<feature type="binding site" evidence="6">
    <location>
        <position position="14"/>
    </location>
    <ligand>
        <name>Zn(2+)</name>
        <dbReference type="ChEBI" id="CHEBI:29105"/>
    </ligand>
</feature>
<evidence type="ECO:0000256" key="6">
    <source>
        <dbReference type="PROSITE-ProRule" id="PRU01263"/>
    </source>
</evidence>
<dbReference type="Pfam" id="PF00096">
    <property type="entry name" value="zf-C2H2"/>
    <property type="match status" value="5"/>
</dbReference>
<dbReference type="Gene3D" id="3.40.1800.20">
    <property type="match status" value="1"/>
</dbReference>
<feature type="binding site" evidence="6">
    <location>
        <position position="11"/>
    </location>
    <ligand>
        <name>Zn(2+)</name>
        <dbReference type="ChEBI" id="CHEBI:29105"/>
    </ligand>
</feature>
<dbReference type="EMBL" id="AXCN02000148">
    <property type="status" value="NOT_ANNOTATED_CDS"/>
    <property type="molecule type" value="Genomic_DNA"/>
</dbReference>
<dbReference type="VEuPathDB" id="VectorBase:AFAF011810"/>
<dbReference type="GO" id="GO:0008270">
    <property type="term" value="F:zinc ion binding"/>
    <property type="evidence" value="ECO:0007669"/>
    <property type="project" value="UniProtKB-UniRule"/>
</dbReference>
<feature type="domain" description="C2H2-type" evidence="8">
    <location>
        <begin position="260"/>
        <end position="282"/>
    </location>
</feature>
<dbReference type="SMART" id="SM00355">
    <property type="entry name" value="ZnF_C2H2"/>
    <property type="match status" value="8"/>
</dbReference>
<dbReference type="InterPro" id="IPR013087">
    <property type="entry name" value="Znf_C2H2_type"/>
</dbReference>
<dbReference type="InterPro" id="IPR036236">
    <property type="entry name" value="Znf_C2H2_sf"/>
</dbReference>
<dbReference type="STRING" id="69004.A0A182QK05"/>
<name>A0A182QK05_9DIPT</name>
<dbReference type="PANTHER" id="PTHR23234:SF10">
    <property type="entry name" value="RIKEN CDNA 6720489N17 GENE-RELATED"/>
    <property type="match status" value="1"/>
</dbReference>
<dbReference type="FunFam" id="3.30.160.60:FF:001963">
    <property type="entry name" value="Replication initiator 1"/>
    <property type="match status" value="1"/>
</dbReference>
<dbReference type="FunFam" id="3.30.160.60:FF:000557">
    <property type="entry name" value="zinc finger and SCAN domain-containing protein 29"/>
    <property type="match status" value="1"/>
</dbReference>
<proteinExistence type="predicted"/>
<dbReference type="PROSITE" id="PS50157">
    <property type="entry name" value="ZINC_FINGER_C2H2_2"/>
    <property type="match status" value="7"/>
</dbReference>
<dbReference type="Gene3D" id="3.30.160.60">
    <property type="entry name" value="Classic Zinc Finger"/>
    <property type="match status" value="6"/>
</dbReference>
<dbReference type="GO" id="GO:0006355">
    <property type="term" value="P:regulation of DNA-templated transcription"/>
    <property type="evidence" value="ECO:0007669"/>
    <property type="project" value="UniProtKB-ARBA"/>
</dbReference>
<reference evidence="10" key="2">
    <citation type="submission" date="2020-05" db="UniProtKB">
        <authorList>
            <consortium name="EnsemblMetazoa"/>
        </authorList>
    </citation>
    <scope>IDENTIFICATION</scope>
    <source>
        <strain evidence="10">FAR1</strain>
    </source>
</reference>
<dbReference type="FunFam" id="3.30.160.60:FF:002343">
    <property type="entry name" value="Zinc finger protein 33A"/>
    <property type="match status" value="1"/>
</dbReference>
<dbReference type="InterPro" id="IPR050758">
    <property type="entry name" value="Znf_C2H2-type"/>
</dbReference>
<dbReference type="SUPFAM" id="SSF57667">
    <property type="entry name" value="beta-beta-alpha zinc fingers"/>
    <property type="match status" value="3"/>
</dbReference>
<evidence type="ECO:0000256" key="7">
    <source>
        <dbReference type="SAM" id="MobiDB-lite"/>
    </source>
</evidence>
<evidence type="ECO:0000259" key="8">
    <source>
        <dbReference type="PROSITE" id="PS50157"/>
    </source>
</evidence>
<dbReference type="SMART" id="SM00868">
    <property type="entry name" value="zf-AD"/>
    <property type="match status" value="2"/>
</dbReference>
<feature type="binding site" evidence="6">
    <location>
        <position position="59"/>
    </location>
    <ligand>
        <name>Zn(2+)</name>
        <dbReference type="ChEBI" id="CHEBI:29105"/>
    </ligand>
</feature>
<keyword evidence="11" id="KW-1185">Reference proteome</keyword>
<protein>
    <recommendedName>
        <fullName evidence="12">Protein krueppel</fullName>
    </recommendedName>
</protein>
<keyword evidence="4 6" id="KW-0862">Zinc</keyword>
<dbReference type="PANTHER" id="PTHR23234">
    <property type="entry name" value="ZNF44 PROTEIN"/>
    <property type="match status" value="1"/>
</dbReference>
<dbReference type="SUPFAM" id="SSF57716">
    <property type="entry name" value="Glucocorticoid receptor-like (DNA-binding domain)"/>
    <property type="match status" value="1"/>
</dbReference>
<evidence type="ECO:0008006" key="12">
    <source>
        <dbReference type="Google" id="ProtNLM"/>
    </source>
</evidence>
<dbReference type="PROSITE" id="PS00028">
    <property type="entry name" value="ZINC_FINGER_C2H2_1"/>
    <property type="match status" value="7"/>
</dbReference>
<evidence type="ECO:0000256" key="4">
    <source>
        <dbReference type="ARBA" id="ARBA00022833"/>
    </source>
</evidence>
<feature type="domain" description="C2H2-type" evidence="8">
    <location>
        <begin position="482"/>
        <end position="509"/>
    </location>
</feature>
<evidence type="ECO:0000313" key="11">
    <source>
        <dbReference type="Proteomes" id="UP000075886"/>
    </source>
</evidence>
<dbReference type="PROSITE" id="PS51915">
    <property type="entry name" value="ZAD"/>
    <property type="match status" value="1"/>
</dbReference>
<dbReference type="FunFam" id="3.30.160.60:FF:000303">
    <property type="entry name" value="Zinc finger protein 41"/>
    <property type="match status" value="1"/>
</dbReference>
<evidence type="ECO:0000313" key="10">
    <source>
        <dbReference type="EnsemblMetazoa" id="AFAF011810-PA"/>
    </source>
</evidence>
<feature type="domain" description="C2H2-type" evidence="8">
    <location>
        <begin position="342"/>
        <end position="369"/>
    </location>
</feature>
<dbReference type="InterPro" id="IPR012934">
    <property type="entry name" value="Znf_AD"/>
</dbReference>
<sequence>MTEEVFIATPCRCCLLQEDKDMVYVFDVLDEFNMKICDLIDRNGGVTILENDAFSKHICGNCLNDLAISERFFQRCQKTCEMLMNLISDDAQDDDEILLEDNGILTEAENENISYVLVAPDEGPLMFAEDTLIEQNTVGNEDIQQNEDEHAPEVMLKEQIDDDIVPVNIVGSPKVEIFFDTDRLEDCDDIIQEDQIKLGDDLYGNVFNSNLVTQRSDLSDDDDIDDDVHSIVGSCKAKTNFVKVKSASTSCNGNIYDFNHSCERCGANFVTIKNYTRHLLTHNIHACGKCLQIFQSAERLYNHEMKCQREAEVYSDAHSSLDKGQSTTSTTASEPPPPIKPFTCSYCQKRWVSQSALKTHLRTHTGERPFVCSNCPKRFKTLAALDLHERRHTGAKPYSCQLCDKRFTDGSNLKVHMLQHTNEKPHVCTVCNRAFTRVFLLQIHMRTHTGEKPYACETCDRSFAQQSDLASHRRLHNGERPYVCEICGKCFIKSSSLTQHRKTHRKSHAVMPKLLVESSDEQESYTLLVP</sequence>
<accession>A0A182QK05</accession>
<feature type="domain" description="ZAD" evidence="9">
    <location>
        <begin position="9"/>
        <end position="86"/>
    </location>
</feature>
<dbReference type="Pfam" id="PF13894">
    <property type="entry name" value="zf-C2H2_4"/>
    <property type="match status" value="1"/>
</dbReference>
<feature type="domain" description="C2H2-type" evidence="8">
    <location>
        <begin position="398"/>
        <end position="425"/>
    </location>
</feature>
<dbReference type="GO" id="GO:0005634">
    <property type="term" value="C:nucleus"/>
    <property type="evidence" value="ECO:0007669"/>
    <property type="project" value="InterPro"/>
</dbReference>
<evidence type="ECO:0000256" key="2">
    <source>
        <dbReference type="ARBA" id="ARBA00022737"/>
    </source>
</evidence>
<dbReference type="AlphaFoldDB" id="A0A182QK05"/>
<keyword evidence="2" id="KW-0677">Repeat</keyword>
<evidence type="ECO:0000256" key="1">
    <source>
        <dbReference type="ARBA" id="ARBA00022723"/>
    </source>
</evidence>